<protein>
    <recommendedName>
        <fullName evidence="2">RelA/SpoT domain-containing protein</fullName>
    </recommendedName>
</protein>
<dbReference type="AlphaFoldDB" id="A0A412IRA3"/>
<dbReference type="PANTHER" id="PTHR41773">
    <property type="entry name" value="GTP PYROPHOSPHATASE-RELATED"/>
    <property type="match status" value="1"/>
</dbReference>
<dbReference type="InterPro" id="IPR007685">
    <property type="entry name" value="RelA_SpoT"/>
</dbReference>
<organism evidence="3 4">
    <name type="scientific">Coprococcus eutactus</name>
    <dbReference type="NCBI Taxonomy" id="33043"/>
    <lineage>
        <taxon>Bacteria</taxon>
        <taxon>Bacillati</taxon>
        <taxon>Bacillota</taxon>
        <taxon>Clostridia</taxon>
        <taxon>Lachnospirales</taxon>
        <taxon>Lachnospiraceae</taxon>
        <taxon>Coprococcus</taxon>
    </lineage>
</organism>
<gene>
    <name evidence="3" type="ORF">DWX94_08190</name>
</gene>
<dbReference type="Gene3D" id="3.30.460.10">
    <property type="entry name" value="Beta Polymerase, domain 2"/>
    <property type="match status" value="1"/>
</dbReference>
<dbReference type="InterPro" id="IPR043519">
    <property type="entry name" value="NT_sf"/>
</dbReference>
<dbReference type="SMART" id="SM00954">
    <property type="entry name" value="RelA_SpoT"/>
    <property type="match status" value="1"/>
</dbReference>
<dbReference type="UniPathway" id="UPA00908">
    <property type="reaction ID" value="UER00884"/>
</dbReference>
<proteinExistence type="predicted"/>
<dbReference type="GO" id="GO:0015970">
    <property type="term" value="P:guanosine tetraphosphate biosynthetic process"/>
    <property type="evidence" value="ECO:0007669"/>
    <property type="project" value="UniProtKB-UniPathway"/>
</dbReference>
<feature type="domain" description="RelA/SpoT" evidence="2">
    <location>
        <begin position="49"/>
        <end position="176"/>
    </location>
</feature>
<dbReference type="OrthoDB" id="9801824at2"/>
<name>A0A412IRA3_9FIRM</name>
<dbReference type="Proteomes" id="UP000283295">
    <property type="component" value="Unassembled WGS sequence"/>
</dbReference>
<dbReference type="Pfam" id="PF04607">
    <property type="entry name" value="RelA_SpoT"/>
    <property type="match status" value="1"/>
</dbReference>
<comment type="caution">
    <text evidence="3">The sequence shown here is derived from an EMBL/GenBank/DDBJ whole genome shotgun (WGS) entry which is preliminary data.</text>
</comment>
<dbReference type="PANTHER" id="PTHR41773:SF1">
    <property type="entry name" value="RELA_SPOT DOMAIN-CONTAINING PROTEIN"/>
    <property type="match status" value="1"/>
</dbReference>
<comment type="pathway">
    <text evidence="1">Purine metabolism; ppGpp biosynthesis; ppGpp from GTP: step 1/2.</text>
</comment>
<dbReference type="EMBL" id="QRVK01000018">
    <property type="protein sequence ID" value="RGS41684.1"/>
    <property type="molecule type" value="Genomic_DNA"/>
</dbReference>
<evidence type="ECO:0000259" key="2">
    <source>
        <dbReference type="SMART" id="SM00954"/>
    </source>
</evidence>
<sequence length="598" mass="70407">MNYSIYDYNSEEKLLQEQEIEEINNVKMSLLNTLVTKLNNAGIYFNSTSRIKSESSLLHKLETGKYSLEEGGRKIQDIIGIRINLFYLEDMDICEKILEETFLLDNWSKTKNEENKFEAQKCNGVFRIPSKYLRNIPASVWTKPFDQTFEVQLRTVLFEGWHEIEHEMRYKYKLGSDSKETDLWTGHEDLSRVMNSIIANLELCDWSIMQIFNSIHDSQYKEKNWENAIRSKYRLRITQDPLKPELREYLDKNPDIVAQFHQVTKRELVDILLNKKYHKELTPDRVIYLINKEIVRNEYISRLLDKEQFVPAIRPDVKTEIKPMVPNVVYSHIVGIPKKGYVKACEIVYSWIREHISMVFPQMPEELTSVDYSTIGYKVYVAYSDDGYQMDFQHISNSEAGVIWHVTADIIPDGDIYRLKVENICETINVKERRYSRPKFMKEIFNEVGFVDAGILMEEGSSPEEISYDKLNTIVENPDRNMPIIVIVKPDEIPDWAIDCDGYILRTDMLKKTLNGLCHVYLCSGDCKARYEAEYGKESVDGGVMMWEKNSNYPIFYSMDIINQSFFEEVNHSINENVEYEKSFRYSLREQVHDEYLK</sequence>
<dbReference type="SUPFAM" id="SSF81301">
    <property type="entry name" value="Nucleotidyltransferase"/>
    <property type="match status" value="1"/>
</dbReference>
<evidence type="ECO:0000313" key="3">
    <source>
        <dbReference type="EMBL" id="RGS41684.1"/>
    </source>
</evidence>
<evidence type="ECO:0000256" key="1">
    <source>
        <dbReference type="ARBA" id="ARBA00004976"/>
    </source>
</evidence>
<reference evidence="3 4" key="1">
    <citation type="submission" date="2018-08" db="EMBL/GenBank/DDBJ databases">
        <title>A genome reference for cultivated species of the human gut microbiota.</title>
        <authorList>
            <person name="Zou Y."/>
            <person name="Xue W."/>
            <person name="Luo G."/>
        </authorList>
    </citation>
    <scope>NUCLEOTIDE SEQUENCE [LARGE SCALE GENOMIC DNA]</scope>
    <source>
        <strain evidence="3 4">AF22-21</strain>
    </source>
</reference>
<evidence type="ECO:0000313" key="4">
    <source>
        <dbReference type="Proteomes" id="UP000283295"/>
    </source>
</evidence>
<accession>A0A412IRA3</accession>